<feature type="compositionally biased region" description="Basic and acidic residues" evidence="1">
    <location>
        <begin position="964"/>
        <end position="981"/>
    </location>
</feature>
<feature type="domain" description="HAM1-like C-terminal" evidence="2">
    <location>
        <begin position="732"/>
        <end position="834"/>
    </location>
</feature>
<feature type="region of interest" description="Disordered" evidence="1">
    <location>
        <begin position="819"/>
        <end position="860"/>
    </location>
</feature>
<keyword evidence="5" id="KW-1185">Reference proteome</keyword>
<dbReference type="PANTHER" id="PTHR31138:SF1">
    <property type="entry name" value="PDZ DOMAIN-CONTAINING PROTEIN"/>
    <property type="match status" value="1"/>
</dbReference>
<dbReference type="OrthoDB" id="3365576at2759"/>
<feature type="region of interest" description="Disordered" evidence="1">
    <location>
        <begin position="964"/>
        <end position="1000"/>
    </location>
</feature>
<feature type="domain" description="HAM1-like N-terminal" evidence="3">
    <location>
        <begin position="343"/>
        <end position="646"/>
    </location>
</feature>
<accession>A0A316U6K3</accession>
<evidence type="ECO:0000259" key="2">
    <source>
        <dbReference type="Pfam" id="PF14613"/>
    </source>
</evidence>
<proteinExistence type="predicted"/>
<feature type="region of interest" description="Disordered" evidence="1">
    <location>
        <begin position="262"/>
        <end position="282"/>
    </location>
</feature>
<reference evidence="4 5" key="1">
    <citation type="journal article" date="2018" name="Mol. Biol. Evol.">
        <title>Broad Genomic Sampling Reveals a Smut Pathogenic Ancestry of the Fungal Clade Ustilaginomycotina.</title>
        <authorList>
            <person name="Kijpornyongpan T."/>
            <person name="Mondo S.J."/>
            <person name="Barry K."/>
            <person name="Sandor L."/>
            <person name="Lee J."/>
            <person name="Lipzen A."/>
            <person name="Pangilinan J."/>
            <person name="LaButti K."/>
            <person name="Hainaut M."/>
            <person name="Henrissat B."/>
            <person name="Grigoriev I.V."/>
            <person name="Spatafora J.W."/>
            <person name="Aime M.C."/>
        </authorList>
    </citation>
    <scope>NUCLEOTIDE SEQUENCE [LARGE SCALE GENOMIC DNA]</scope>
    <source>
        <strain evidence="4 5">MCA 4718</strain>
    </source>
</reference>
<gene>
    <name evidence="4" type="ORF">BCV69DRAFT_277042</name>
</gene>
<name>A0A316U6K3_9BASI</name>
<dbReference type="RefSeq" id="XP_025348036.1">
    <property type="nucleotide sequence ID" value="XM_025491134.1"/>
</dbReference>
<protein>
    <submittedName>
        <fullName evidence="4">Uncharacterized protein</fullName>
    </submittedName>
</protein>
<evidence type="ECO:0000259" key="3">
    <source>
        <dbReference type="Pfam" id="PF19343"/>
    </source>
</evidence>
<evidence type="ECO:0000313" key="5">
    <source>
        <dbReference type="Proteomes" id="UP000245942"/>
    </source>
</evidence>
<feature type="compositionally biased region" description="Basic and acidic residues" evidence="1">
    <location>
        <begin position="837"/>
        <end position="852"/>
    </location>
</feature>
<dbReference type="Proteomes" id="UP000245942">
    <property type="component" value="Unassembled WGS sequence"/>
</dbReference>
<feature type="compositionally biased region" description="Basic and acidic residues" evidence="1">
    <location>
        <begin position="819"/>
        <end position="830"/>
    </location>
</feature>
<dbReference type="AlphaFoldDB" id="A0A316U6K3"/>
<dbReference type="InterPro" id="IPR027842">
    <property type="entry name" value="HAM1-like_C"/>
</dbReference>
<organism evidence="4 5">
    <name type="scientific">Pseudomicrostroma glucosiphilum</name>
    <dbReference type="NCBI Taxonomy" id="1684307"/>
    <lineage>
        <taxon>Eukaryota</taxon>
        <taxon>Fungi</taxon>
        <taxon>Dikarya</taxon>
        <taxon>Basidiomycota</taxon>
        <taxon>Ustilaginomycotina</taxon>
        <taxon>Exobasidiomycetes</taxon>
        <taxon>Microstromatales</taxon>
        <taxon>Microstromatales incertae sedis</taxon>
        <taxon>Pseudomicrostroma</taxon>
    </lineage>
</organism>
<dbReference type="Pfam" id="PF19343">
    <property type="entry name" value="HAM1_N"/>
    <property type="match status" value="1"/>
</dbReference>
<evidence type="ECO:0000313" key="4">
    <source>
        <dbReference type="EMBL" id="PWN20876.1"/>
    </source>
</evidence>
<dbReference type="InterPro" id="IPR045967">
    <property type="entry name" value="HAM1-like_N"/>
</dbReference>
<sequence>MPYQPDFDQVYVKPYYETLYEALCCCLPGARRSAAKTGYERLLDQEEDEVEARVKGSGPLLRWIALLLSGQYLPDNLQLYAALHRFSGVLEGLRHANVLQPGSSDINDAGTSRVLSQSTKDLLENLAALSRDVARWLASDDAVVEVHQEGEETSVKRRIPSGNSRHQLQRVVYHTRRLIKGDAPPASVETQLTDVIPEVETVKRSAEQAAEDLRLAAYSMMQIVVVAVTSDQLTNAVRDVLNYIRDSAADVALEAAQEASAAESALRPSEEERQGTLKQEVQGLGSAAQDAAVTVTQLDYNLLAAKAEALPKDGANWAKEHTISGHDLGHKIADVAGELMEQDDSFREAVQHLLRLSSKYYEAVKTAADGKIPKEVTVTPSKPPPSSLDSELPAATINKDLVALLKALQELLEGLAGGQSLDPIVEEVSTLWKEVKYDVLKAFDDWAQKAQRQLLPKEGDNHSFGDTTQSSSFSDTLRELYESLYAIIKERPDLHAKWDNIYSLSIAFLNDIGRDARLLKLYSRTADIFQILWSVFDVQARRLTVVGKELMMDTYWKLVPSLLTIIGNVPLPRIEFTSPQVDAALDDLQVGAISLLPSRVRFEAKEVFEWNSVETSETQAAVQQTRLQASGLRLAVKQASFFFREKFTQVSSHWLNYICCALPRKEDQTTLSGREEEGHLGAYREQALLDLGLFGRAESLQGAEVTIDLGPAAKHDQTRFLHVNAATVSLSDSFGLRLRRSHHYIVNTLITEPILTPILRLVLEKVGSVLLEQGLHNIDERLYDVHLRANYLAHRSRQAEQANLQEYMRALMDKNAGKTPERLRKEKEEQQAVQQQSEREEQSRRLQARADVDVENQQPAKSKIEVKPMAIIVNPTEDISISIGAYPTLLPVSAQGPETKRIQLRNAVVEDEWRELARVRAVDTWNEVAHIGGAATKTAGDARETIAAATDGVKEAQTIAAKIDHVADEREQIEETRRADGEAEPDDGTDEGWRHDGFDL</sequence>
<dbReference type="Pfam" id="PF14613">
    <property type="entry name" value="HAM1_C"/>
    <property type="match status" value="1"/>
</dbReference>
<dbReference type="GeneID" id="37012868"/>
<dbReference type="EMBL" id="KZ819326">
    <property type="protein sequence ID" value="PWN20876.1"/>
    <property type="molecule type" value="Genomic_DNA"/>
</dbReference>
<evidence type="ECO:0000256" key="1">
    <source>
        <dbReference type="SAM" id="MobiDB-lite"/>
    </source>
</evidence>
<dbReference type="PANTHER" id="PTHR31138">
    <property type="entry name" value="CHROMOSOME 19, WHOLE GENOME SHOTGUN SEQUENCE"/>
    <property type="match status" value="1"/>
</dbReference>
<feature type="compositionally biased region" description="Basic and acidic residues" evidence="1">
    <location>
        <begin position="991"/>
        <end position="1000"/>
    </location>
</feature>